<keyword evidence="8" id="KW-1185">Reference proteome</keyword>
<keyword evidence="3 6" id="KW-0812">Transmembrane</keyword>
<feature type="transmembrane region" description="Helical" evidence="6">
    <location>
        <begin position="490"/>
        <end position="508"/>
    </location>
</feature>
<dbReference type="InterPro" id="IPR002293">
    <property type="entry name" value="AA/rel_permease1"/>
</dbReference>
<dbReference type="PANTHER" id="PTHR45649">
    <property type="entry name" value="AMINO-ACID PERMEASE BAT1"/>
    <property type="match status" value="1"/>
</dbReference>
<dbReference type="PANTHER" id="PTHR45649:SF2">
    <property type="entry name" value="ACID PERMEASE, PUTATIVE-RELATED"/>
    <property type="match status" value="1"/>
</dbReference>
<keyword evidence="5 6" id="KW-0472">Membrane</keyword>
<keyword evidence="4 6" id="KW-1133">Transmembrane helix</keyword>
<proteinExistence type="predicted"/>
<feature type="transmembrane region" description="Helical" evidence="6">
    <location>
        <begin position="209"/>
        <end position="227"/>
    </location>
</feature>
<protein>
    <submittedName>
        <fullName evidence="7">Amino acid transporter</fullName>
    </submittedName>
</protein>
<dbReference type="GO" id="GO:0022857">
    <property type="term" value="F:transmembrane transporter activity"/>
    <property type="evidence" value="ECO:0007669"/>
    <property type="project" value="InterPro"/>
</dbReference>
<dbReference type="Gene3D" id="1.20.1740.10">
    <property type="entry name" value="Amino acid/polyamine transporter I"/>
    <property type="match status" value="1"/>
</dbReference>
<evidence type="ECO:0000313" key="7">
    <source>
        <dbReference type="EMBL" id="KAF2395912.1"/>
    </source>
</evidence>
<feature type="transmembrane region" description="Helical" evidence="6">
    <location>
        <begin position="247"/>
        <end position="266"/>
    </location>
</feature>
<feature type="transmembrane region" description="Helical" evidence="6">
    <location>
        <begin position="137"/>
        <end position="156"/>
    </location>
</feature>
<dbReference type="InterPro" id="IPR004840">
    <property type="entry name" value="Amino_acid_permease_CS"/>
</dbReference>
<feature type="transmembrane region" description="Helical" evidence="6">
    <location>
        <begin position="48"/>
        <end position="68"/>
    </location>
</feature>
<feature type="transmembrane region" description="Helical" evidence="6">
    <location>
        <begin position="388"/>
        <end position="408"/>
    </location>
</feature>
<dbReference type="GO" id="GO:0016020">
    <property type="term" value="C:membrane"/>
    <property type="evidence" value="ECO:0007669"/>
    <property type="project" value="UniProtKB-SubCell"/>
</dbReference>
<evidence type="ECO:0000256" key="5">
    <source>
        <dbReference type="ARBA" id="ARBA00023136"/>
    </source>
</evidence>
<evidence type="ECO:0000256" key="1">
    <source>
        <dbReference type="ARBA" id="ARBA00004141"/>
    </source>
</evidence>
<dbReference type="Pfam" id="PF13520">
    <property type="entry name" value="AA_permease_2"/>
    <property type="match status" value="1"/>
</dbReference>
<feature type="transmembrane region" description="Helical" evidence="6">
    <location>
        <begin position="287"/>
        <end position="309"/>
    </location>
</feature>
<dbReference type="AlphaFoldDB" id="A0A6G1HIU2"/>
<name>A0A6G1HIU2_9PEZI</name>
<dbReference type="PIRSF" id="PIRSF006060">
    <property type="entry name" value="AA_transporter"/>
    <property type="match status" value="1"/>
</dbReference>
<organism evidence="7 8">
    <name type="scientific">Trichodelitschia bisporula</name>
    <dbReference type="NCBI Taxonomy" id="703511"/>
    <lineage>
        <taxon>Eukaryota</taxon>
        <taxon>Fungi</taxon>
        <taxon>Dikarya</taxon>
        <taxon>Ascomycota</taxon>
        <taxon>Pezizomycotina</taxon>
        <taxon>Dothideomycetes</taxon>
        <taxon>Dothideomycetes incertae sedis</taxon>
        <taxon>Phaeotrichales</taxon>
        <taxon>Phaeotrichaceae</taxon>
        <taxon>Trichodelitschia</taxon>
    </lineage>
</organism>
<evidence type="ECO:0000256" key="6">
    <source>
        <dbReference type="SAM" id="Phobius"/>
    </source>
</evidence>
<feature type="transmembrane region" description="Helical" evidence="6">
    <location>
        <begin position="88"/>
        <end position="106"/>
    </location>
</feature>
<dbReference type="EMBL" id="ML996710">
    <property type="protein sequence ID" value="KAF2395912.1"/>
    <property type="molecule type" value="Genomic_DNA"/>
</dbReference>
<feature type="transmembrane region" description="Helical" evidence="6">
    <location>
        <begin position="456"/>
        <end position="478"/>
    </location>
</feature>
<gene>
    <name evidence="7" type="ORF">EJ06DRAFT_585643</name>
</gene>
<feature type="transmembrane region" description="Helical" evidence="6">
    <location>
        <begin position="414"/>
        <end position="435"/>
    </location>
</feature>
<evidence type="ECO:0000256" key="2">
    <source>
        <dbReference type="ARBA" id="ARBA00022448"/>
    </source>
</evidence>
<keyword evidence="2" id="KW-0813">Transport</keyword>
<dbReference type="PROSITE" id="PS00218">
    <property type="entry name" value="AMINO_ACID_PERMEASE_1"/>
    <property type="match status" value="1"/>
</dbReference>
<dbReference type="GO" id="GO:0006865">
    <property type="term" value="P:amino acid transport"/>
    <property type="evidence" value="ECO:0007669"/>
    <property type="project" value="InterPro"/>
</dbReference>
<feature type="transmembrane region" description="Helical" evidence="6">
    <location>
        <begin position="176"/>
        <end position="197"/>
    </location>
</feature>
<sequence length="539" mass="57950">MAGDKEKASVRSRRVDDAAVFDDVVEAPVVGTRADQEDMRRMGRKQELNRLFSVTTLVGYAVMVAMTWPFGMITGAYSLMNGGPAGVVWVFLAVCVGLFTVVLSMAEMASIEPTAGGQYHWVSVFAPPKWRKPASYAVGWMCALGWQSYVPGAANVGATTLQGLGVVANSAYVPKAYQTVLLTILICTLAPVFNTLLARKLPVIEGCVFALYIVAFFVFLIVLVAMGEHTPAKTVFTDFQDNAGWGSIGTACFVGITGPVITLIGSDSAVHLAEELRDASRNLPRAMLGYTAVNYVLGFSMLLAFLFVIGDVDAVLASPTGQPWIQVIWDATGSRAATIVMTALIFFFFFFASVNTNTTSSRQLFAFARDGGLPYSSWISRVNPGRHVPLNAVLLTLVIGSCIAVVPLGSNAAFLNIQTIGNAGLMVSYTICVAARLHDRNWGPKRVTPPFNLGHWGGNVLNVLAILFLVVFLVSAMFPGAPNPTTESMNWASLALGLTCLVAGVSYIRLRKNYLARRGAVERVDLHVRPDGKGVKVDV</sequence>
<accession>A0A6G1HIU2</accession>
<evidence type="ECO:0000313" key="8">
    <source>
        <dbReference type="Proteomes" id="UP000799640"/>
    </source>
</evidence>
<evidence type="ECO:0000256" key="3">
    <source>
        <dbReference type="ARBA" id="ARBA00022692"/>
    </source>
</evidence>
<dbReference type="Proteomes" id="UP000799640">
    <property type="component" value="Unassembled WGS sequence"/>
</dbReference>
<comment type="subcellular location">
    <subcellularLocation>
        <location evidence="1">Membrane</location>
        <topology evidence="1">Multi-pass membrane protein</topology>
    </subcellularLocation>
</comment>
<evidence type="ECO:0000256" key="4">
    <source>
        <dbReference type="ARBA" id="ARBA00022989"/>
    </source>
</evidence>
<feature type="transmembrane region" description="Helical" evidence="6">
    <location>
        <begin position="336"/>
        <end position="354"/>
    </location>
</feature>
<reference evidence="7" key="1">
    <citation type="journal article" date="2020" name="Stud. Mycol.">
        <title>101 Dothideomycetes genomes: a test case for predicting lifestyles and emergence of pathogens.</title>
        <authorList>
            <person name="Haridas S."/>
            <person name="Albert R."/>
            <person name="Binder M."/>
            <person name="Bloem J."/>
            <person name="Labutti K."/>
            <person name="Salamov A."/>
            <person name="Andreopoulos B."/>
            <person name="Baker S."/>
            <person name="Barry K."/>
            <person name="Bills G."/>
            <person name="Bluhm B."/>
            <person name="Cannon C."/>
            <person name="Castanera R."/>
            <person name="Culley D."/>
            <person name="Daum C."/>
            <person name="Ezra D."/>
            <person name="Gonzalez J."/>
            <person name="Henrissat B."/>
            <person name="Kuo A."/>
            <person name="Liang C."/>
            <person name="Lipzen A."/>
            <person name="Lutzoni F."/>
            <person name="Magnuson J."/>
            <person name="Mondo S."/>
            <person name="Nolan M."/>
            <person name="Ohm R."/>
            <person name="Pangilinan J."/>
            <person name="Park H.-J."/>
            <person name="Ramirez L."/>
            <person name="Alfaro M."/>
            <person name="Sun H."/>
            <person name="Tritt A."/>
            <person name="Yoshinaga Y."/>
            <person name="Zwiers L.-H."/>
            <person name="Turgeon B."/>
            <person name="Goodwin S."/>
            <person name="Spatafora J."/>
            <person name="Crous P."/>
            <person name="Grigoriev I."/>
        </authorList>
    </citation>
    <scope>NUCLEOTIDE SEQUENCE</scope>
    <source>
        <strain evidence="7">CBS 262.69</strain>
    </source>
</reference>
<dbReference type="OrthoDB" id="3257095at2759"/>